<dbReference type="Proteomes" id="UP000184604">
    <property type="component" value="Chromosome"/>
</dbReference>
<organism evidence="1 2">
    <name type="scientific">Clostridium kluyveri</name>
    <dbReference type="NCBI Taxonomy" id="1534"/>
    <lineage>
        <taxon>Bacteria</taxon>
        <taxon>Bacillati</taxon>
        <taxon>Bacillota</taxon>
        <taxon>Clostridia</taxon>
        <taxon>Eubacteriales</taxon>
        <taxon>Clostridiaceae</taxon>
        <taxon>Clostridium</taxon>
    </lineage>
</organism>
<dbReference type="Gene3D" id="1.10.30.50">
    <property type="match status" value="1"/>
</dbReference>
<reference evidence="1 2" key="1">
    <citation type="submission" date="2016-12" db="EMBL/GenBank/DDBJ databases">
        <title>Complete genome sequence of Clostridium kluyveri JZZ isolated from the pit mud of a Chinese flavor liquor-making factory.</title>
        <authorList>
            <person name="Wang Y."/>
        </authorList>
    </citation>
    <scope>NUCLEOTIDE SEQUENCE [LARGE SCALE GENOMIC DNA]</scope>
    <source>
        <strain evidence="1 2">JZZ</strain>
    </source>
</reference>
<name>A0A1L5FCG2_CLOKL</name>
<evidence type="ECO:0000313" key="2">
    <source>
        <dbReference type="Proteomes" id="UP000184604"/>
    </source>
</evidence>
<dbReference type="OrthoDB" id="9793236at2"/>
<protein>
    <recommendedName>
        <fullName evidence="3">HNH nuclease domain-containing protein</fullName>
    </recommendedName>
</protein>
<dbReference type="InterPro" id="IPR003615">
    <property type="entry name" value="HNH_nuc"/>
</dbReference>
<dbReference type="CDD" id="cd00085">
    <property type="entry name" value="HNHc"/>
    <property type="match status" value="1"/>
</dbReference>
<proteinExistence type="predicted"/>
<dbReference type="AlphaFoldDB" id="A0A1L5FCG2"/>
<dbReference type="RefSeq" id="WP_073540266.1">
    <property type="nucleotide sequence ID" value="NZ_CP018335.1"/>
</dbReference>
<gene>
    <name evidence="1" type="ORF">BS101_19190</name>
</gene>
<evidence type="ECO:0000313" key="1">
    <source>
        <dbReference type="EMBL" id="APM40698.1"/>
    </source>
</evidence>
<evidence type="ECO:0008006" key="3">
    <source>
        <dbReference type="Google" id="ProtNLM"/>
    </source>
</evidence>
<sequence>MQSKTMECHHKKPKSLGGDDSYNNLVWIKTEVHRLVHAVQQETIEKYLEQLDLNKIGLKRVNSLRKLVENSVI</sequence>
<accession>A0A1L5FCG2</accession>
<dbReference type="EMBL" id="CP018335">
    <property type="protein sequence ID" value="APM40698.1"/>
    <property type="molecule type" value="Genomic_DNA"/>
</dbReference>